<dbReference type="RefSeq" id="WP_129333018.1">
    <property type="nucleotide sequence ID" value="NZ_SDVB01000249.1"/>
</dbReference>
<dbReference type="PANTHER" id="PTHR33778">
    <property type="entry name" value="PROTEIN MGTC"/>
    <property type="match status" value="1"/>
</dbReference>
<dbReference type="PRINTS" id="PR01837">
    <property type="entry name" value="MGTCSAPBPROT"/>
</dbReference>
<evidence type="ECO:0000256" key="2">
    <source>
        <dbReference type="ARBA" id="ARBA00009298"/>
    </source>
</evidence>
<evidence type="ECO:0000259" key="8">
    <source>
        <dbReference type="Pfam" id="PF02308"/>
    </source>
</evidence>
<comment type="similarity">
    <text evidence="2 7">Belongs to the MgtC/SapB family.</text>
</comment>
<evidence type="ECO:0000313" key="10">
    <source>
        <dbReference type="Proteomes" id="UP000291088"/>
    </source>
</evidence>
<keyword evidence="7" id="KW-0997">Cell inner membrane</keyword>
<name>A0A4Q2SX28_9HYPH</name>
<evidence type="ECO:0000256" key="5">
    <source>
        <dbReference type="ARBA" id="ARBA00022989"/>
    </source>
</evidence>
<dbReference type="OrthoDB" id="9811198at2"/>
<comment type="subcellular location">
    <subcellularLocation>
        <location evidence="7">Cell inner membrane</location>
        <topology evidence="7">Multi-pass membrane protein</topology>
    </subcellularLocation>
    <subcellularLocation>
        <location evidence="1">Cell membrane</location>
        <topology evidence="1">Multi-pass membrane protein</topology>
    </subcellularLocation>
</comment>
<reference evidence="9 10" key="1">
    <citation type="submission" date="2019-01" db="EMBL/GenBank/DDBJ databases">
        <authorList>
            <person name="Deng T."/>
        </authorList>
    </citation>
    <scope>NUCLEOTIDE SEQUENCE [LARGE SCALE GENOMIC DNA]</scope>
    <source>
        <strain evidence="9 10">F8825</strain>
    </source>
</reference>
<gene>
    <name evidence="9" type="ORF">EUU22_15785</name>
</gene>
<feature type="transmembrane region" description="Helical" evidence="7">
    <location>
        <begin position="12"/>
        <end position="34"/>
    </location>
</feature>
<sequence length="161" mass="17193">MENLLTDLGVTTWLPDSLVAVRLFAALLCGAAVGYERERRSRAAGLRTHMLVCLASAVVALLTIEITHHKDFAEQSIRVDPIRLIEAVTSGVAFLAAGLIVFTKGEVKGLTTGAGLWLSSATGLACGLGLLRLALLATALALIVLWLLHILEIRLKLRDKG</sequence>
<evidence type="ECO:0000256" key="4">
    <source>
        <dbReference type="ARBA" id="ARBA00022692"/>
    </source>
</evidence>
<evidence type="ECO:0000256" key="3">
    <source>
        <dbReference type="ARBA" id="ARBA00022475"/>
    </source>
</evidence>
<dbReference type="PANTHER" id="PTHR33778:SF1">
    <property type="entry name" value="MAGNESIUM TRANSPORTER YHID-RELATED"/>
    <property type="match status" value="1"/>
</dbReference>
<keyword evidence="5 7" id="KW-1133">Transmembrane helix</keyword>
<keyword evidence="4 7" id="KW-0812">Transmembrane</keyword>
<dbReference type="InterPro" id="IPR003416">
    <property type="entry name" value="MgtC/SapB/SrpB/YhiD_fam"/>
</dbReference>
<comment type="caution">
    <text evidence="9">The sequence shown here is derived from an EMBL/GenBank/DDBJ whole genome shotgun (WGS) entry which is preliminary data.</text>
</comment>
<dbReference type="AlphaFoldDB" id="A0A4Q2SX28"/>
<dbReference type="EMBL" id="SDVB01000249">
    <property type="protein sequence ID" value="RYC10675.1"/>
    <property type="molecule type" value="Genomic_DNA"/>
</dbReference>
<feature type="transmembrane region" description="Helical" evidence="7">
    <location>
        <begin position="137"/>
        <end position="155"/>
    </location>
</feature>
<feature type="transmembrane region" description="Helical" evidence="7">
    <location>
        <begin position="46"/>
        <end position="64"/>
    </location>
</feature>
<organism evidence="9 10">
    <name type="scientific">Ciceribacter ferrooxidans</name>
    <dbReference type="NCBI Taxonomy" id="2509717"/>
    <lineage>
        <taxon>Bacteria</taxon>
        <taxon>Pseudomonadati</taxon>
        <taxon>Pseudomonadota</taxon>
        <taxon>Alphaproteobacteria</taxon>
        <taxon>Hyphomicrobiales</taxon>
        <taxon>Rhizobiaceae</taxon>
        <taxon>Ciceribacter</taxon>
    </lineage>
</organism>
<evidence type="ECO:0000256" key="6">
    <source>
        <dbReference type="ARBA" id="ARBA00023136"/>
    </source>
</evidence>
<dbReference type="Pfam" id="PF02308">
    <property type="entry name" value="MgtC"/>
    <property type="match status" value="1"/>
</dbReference>
<dbReference type="InterPro" id="IPR049177">
    <property type="entry name" value="MgtC_SapB_SrpB_YhiD_N"/>
</dbReference>
<evidence type="ECO:0000256" key="7">
    <source>
        <dbReference type="RuleBase" id="RU365041"/>
    </source>
</evidence>
<proteinExistence type="inferred from homology"/>
<dbReference type="Proteomes" id="UP000291088">
    <property type="component" value="Unassembled WGS sequence"/>
</dbReference>
<evidence type="ECO:0000313" key="9">
    <source>
        <dbReference type="EMBL" id="RYC10675.1"/>
    </source>
</evidence>
<accession>A0A4Q2SX28</accession>
<keyword evidence="6 7" id="KW-0472">Membrane</keyword>
<feature type="transmembrane region" description="Helical" evidence="7">
    <location>
        <begin position="84"/>
        <end position="102"/>
    </location>
</feature>
<protein>
    <recommendedName>
        <fullName evidence="7">Protein MgtC</fullName>
    </recommendedName>
</protein>
<feature type="domain" description="MgtC/SapB/SrpB/YhiD N-terminal" evidence="8">
    <location>
        <begin position="23"/>
        <end position="152"/>
    </location>
</feature>
<evidence type="ECO:0000256" key="1">
    <source>
        <dbReference type="ARBA" id="ARBA00004651"/>
    </source>
</evidence>
<dbReference type="GO" id="GO:0005886">
    <property type="term" value="C:plasma membrane"/>
    <property type="evidence" value="ECO:0007669"/>
    <property type="project" value="UniProtKB-SubCell"/>
</dbReference>
<keyword evidence="10" id="KW-1185">Reference proteome</keyword>
<keyword evidence="3" id="KW-1003">Cell membrane</keyword>